<keyword evidence="6" id="KW-0067">ATP-binding</keyword>
<dbReference type="AlphaFoldDB" id="A0AAV1ZBF7"/>
<keyword evidence="11" id="KW-1185">Reference proteome</keyword>
<evidence type="ECO:0000256" key="2">
    <source>
        <dbReference type="ARBA" id="ARBA00022527"/>
    </source>
</evidence>
<dbReference type="PANTHER" id="PTHR43895">
    <property type="entry name" value="CALCIUM/CALMODULIN-DEPENDENT PROTEIN KINASE KINASE-RELATED"/>
    <property type="match status" value="1"/>
</dbReference>
<dbReference type="EC" id="2.7.11.1" evidence="1"/>
<comment type="catalytic activity">
    <reaction evidence="8">
        <text>L-seryl-[protein] + ATP = O-phospho-L-seryl-[protein] + ADP + H(+)</text>
        <dbReference type="Rhea" id="RHEA:17989"/>
        <dbReference type="Rhea" id="RHEA-COMP:9863"/>
        <dbReference type="Rhea" id="RHEA-COMP:11604"/>
        <dbReference type="ChEBI" id="CHEBI:15378"/>
        <dbReference type="ChEBI" id="CHEBI:29999"/>
        <dbReference type="ChEBI" id="CHEBI:30616"/>
        <dbReference type="ChEBI" id="CHEBI:83421"/>
        <dbReference type="ChEBI" id="CHEBI:456216"/>
        <dbReference type="EC" id="2.7.11.1"/>
    </reaction>
</comment>
<evidence type="ECO:0000256" key="7">
    <source>
        <dbReference type="ARBA" id="ARBA00047899"/>
    </source>
</evidence>
<evidence type="ECO:0000256" key="1">
    <source>
        <dbReference type="ARBA" id="ARBA00012513"/>
    </source>
</evidence>
<evidence type="ECO:0000256" key="5">
    <source>
        <dbReference type="ARBA" id="ARBA00022777"/>
    </source>
</evidence>
<keyword evidence="3" id="KW-0808">Transferase</keyword>
<proteinExistence type="predicted"/>
<evidence type="ECO:0000313" key="11">
    <source>
        <dbReference type="Proteomes" id="UP001497382"/>
    </source>
</evidence>
<evidence type="ECO:0000259" key="9">
    <source>
        <dbReference type="PROSITE" id="PS50011"/>
    </source>
</evidence>
<dbReference type="GO" id="GO:0007165">
    <property type="term" value="P:signal transduction"/>
    <property type="evidence" value="ECO:0007669"/>
    <property type="project" value="TreeGrafter"/>
</dbReference>
<dbReference type="GO" id="GO:0005524">
    <property type="term" value="F:ATP binding"/>
    <property type="evidence" value="ECO:0007669"/>
    <property type="project" value="UniProtKB-KW"/>
</dbReference>
<evidence type="ECO:0000256" key="4">
    <source>
        <dbReference type="ARBA" id="ARBA00022741"/>
    </source>
</evidence>
<dbReference type="EMBL" id="CAXIEN010000036">
    <property type="protein sequence ID" value="CAL1268863.1"/>
    <property type="molecule type" value="Genomic_DNA"/>
</dbReference>
<dbReference type="SUPFAM" id="SSF56112">
    <property type="entry name" value="Protein kinase-like (PK-like)"/>
    <property type="match status" value="1"/>
</dbReference>
<dbReference type="Proteomes" id="UP001497382">
    <property type="component" value="Unassembled WGS sequence"/>
</dbReference>
<dbReference type="Gene3D" id="1.10.510.10">
    <property type="entry name" value="Transferase(Phosphotransferase) domain 1"/>
    <property type="match status" value="1"/>
</dbReference>
<accession>A0AAV1ZBF7</accession>
<dbReference type="InterPro" id="IPR011009">
    <property type="entry name" value="Kinase-like_dom_sf"/>
</dbReference>
<keyword evidence="5" id="KW-0418">Kinase</keyword>
<comment type="caution">
    <text evidence="10">The sequence shown here is derived from an EMBL/GenBank/DDBJ whole genome shotgun (WGS) entry which is preliminary data.</text>
</comment>
<dbReference type="Pfam" id="PF00069">
    <property type="entry name" value="Pkinase"/>
    <property type="match status" value="1"/>
</dbReference>
<keyword evidence="4" id="KW-0547">Nucleotide-binding</keyword>
<gene>
    <name evidence="10" type="ORF">LARSCL_LOCUS4423</name>
</gene>
<evidence type="ECO:0000256" key="6">
    <source>
        <dbReference type="ARBA" id="ARBA00022840"/>
    </source>
</evidence>
<sequence>MLNPAYLAPEVLEGKPYAAVPADVWSAVVCAFVILNNKVPFTADNPERIREAQLRWEWDFNADVKKRLSLSARRVVARIMDPNPKDRPTVEKLLTSNWLKSRYHF</sequence>
<name>A0AAV1ZBF7_9ARAC</name>
<organism evidence="10 11">
    <name type="scientific">Larinioides sclopetarius</name>
    <dbReference type="NCBI Taxonomy" id="280406"/>
    <lineage>
        <taxon>Eukaryota</taxon>
        <taxon>Metazoa</taxon>
        <taxon>Ecdysozoa</taxon>
        <taxon>Arthropoda</taxon>
        <taxon>Chelicerata</taxon>
        <taxon>Arachnida</taxon>
        <taxon>Araneae</taxon>
        <taxon>Araneomorphae</taxon>
        <taxon>Entelegynae</taxon>
        <taxon>Araneoidea</taxon>
        <taxon>Araneidae</taxon>
        <taxon>Larinioides</taxon>
    </lineage>
</organism>
<dbReference type="PROSITE" id="PS50011">
    <property type="entry name" value="PROTEIN_KINASE_DOM"/>
    <property type="match status" value="1"/>
</dbReference>
<dbReference type="GO" id="GO:0004674">
    <property type="term" value="F:protein serine/threonine kinase activity"/>
    <property type="evidence" value="ECO:0007669"/>
    <property type="project" value="UniProtKB-KW"/>
</dbReference>
<evidence type="ECO:0000256" key="3">
    <source>
        <dbReference type="ARBA" id="ARBA00022679"/>
    </source>
</evidence>
<protein>
    <recommendedName>
        <fullName evidence="1">non-specific serine/threonine protein kinase</fullName>
        <ecNumber evidence="1">2.7.11.1</ecNumber>
    </recommendedName>
</protein>
<evidence type="ECO:0000313" key="10">
    <source>
        <dbReference type="EMBL" id="CAL1268863.1"/>
    </source>
</evidence>
<evidence type="ECO:0000256" key="8">
    <source>
        <dbReference type="ARBA" id="ARBA00048679"/>
    </source>
</evidence>
<keyword evidence="2" id="KW-0723">Serine/threonine-protein kinase</keyword>
<dbReference type="PANTHER" id="PTHR43895:SF32">
    <property type="entry name" value="SERINE_THREONINE-PROTEIN KINASE CHK1"/>
    <property type="match status" value="1"/>
</dbReference>
<feature type="domain" description="Protein kinase" evidence="9">
    <location>
        <begin position="1"/>
        <end position="99"/>
    </location>
</feature>
<dbReference type="InterPro" id="IPR000719">
    <property type="entry name" value="Prot_kinase_dom"/>
</dbReference>
<comment type="catalytic activity">
    <reaction evidence="7">
        <text>L-threonyl-[protein] + ATP = O-phospho-L-threonyl-[protein] + ADP + H(+)</text>
        <dbReference type="Rhea" id="RHEA:46608"/>
        <dbReference type="Rhea" id="RHEA-COMP:11060"/>
        <dbReference type="Rhea" id="RHEA-COMP:11605"/>
        <dbReference type="ChEBI" id="CHEBI:15378"/>
        <dbReference type="ChEBI" id="CHEBI:30013"/>
        <dbReference type="ChEBI" id="CHEBI:30616"/>
        <dbReference type="ChEBI" id="CHEBI:61977"/>
        <dbReference type="ChEBI" id="CHEBI:456216"/>
        <dbReference type="EC" id="2.7.11.1"/>
    </reaction>
</comment>
<reference evidence="10 11" key="1">
    <citation type="submission" date="2024-04" db="EMBL/GenBank/DDBJ databases">
        <authorList>
            <person name="Rising A."/>
            <person name="Reimegard J."/>
            <person name="Sonavane S."/>
            <person name="Akerstrom W."/>
            <person name="Nylinder S."/>
            <person name="Hedman E."/>
            <person name="Kallberg Y."/>
        </authorList>
    </citation>
    <scope>NUCLEOTIDE SEQUENCE [LARGE SCALE GENOMIC DNA]</scope>
</reference>